<accession>A0A6J5NLL3</accession>
<organism evidence="1">
    <name type="scientific">uncultured Caudovirales phage</name>
    <dbReference type="NCBI Taxonomy" id="2100421"/>
    <lineage>
        <taxon>Viruses</taxon>
        <taxon>Duplodnaviria</taxon>
        <taxon>Heunggongvirae</taxon>
        <taxon>Uroviricota</taxon>
        <taxon>Caudoviricetes</taxon>
        <taxon>Peduoviridae</taxon>
        <taxon>Maltschvirus</taxon>
        <taxon>Maltschvirus maltsch</taxon>
    </lineage>
</organism>
<name>A0A6J5NLL3_9CAUD</name>
<dbReference type="Pfam" id="PF23899">
    <property type="entry name" value="SU10_portal"/>
    <property type="match status" value="1"/>
</dbReference>
<dbReference type="InterPro" id="IPR056909">
    <property type="entry name" value="SU10_portal"/>
</dbReference>
<evidence type="ECO:0000313" key="1">
    <source>
        <dbReference type="EMBL" id="CAB4160730.1"/>
    </source>
</evidence>
<dbReference type="EMBL" id="LR796716">
    <property type="protein sequence ID" value="CAB4160730.1"/>
    <property type="molecule type" value="Genomic_DNA"/>
</dbReference>
<gene>
    <name evidence="1" type="ORF">UFOVP730_8</name>
</gene>
<evidence type="ECO:0008006" key="2">
    <source>
        <dbReference type="Google" id="ProtNLM"/>
    </source>
</evidence>
<reference evidence="1" key="1">
    <citation type="submission" date="2020-04" db="EMBL/GenBank/DDBJ databases">
        <authorList>
            <person name="Chiriac C."/>
            <person name="Salcher M."/>
            <person name="Ghai R."/>
            <person name="Kavagutti S V."/>
        </authorList>
    </citation>
    <scope>NUCLEOTIDE SEQUENCE</scope>
</reference>
<sequence>MSKMTDDELVVAVERLLHTSNSFAETKLSSERREVMQYYRGELPRPTHAGNSKYVSMDVYDSVDSMRAQLLEAFSAHQRIVQFAPQGPDDVAKADEATNYCSYSFYRRNPGPKIAYDILTDALTGRYGVAKVWVEDEAGKEERFDALTEDELAVLISEGLEPDSVEQEGQLYSGKGRRKGYRCIKVGAVPLEEILVSPGAPSIEQADVIHQKQVTKGWLLKQGYPEGIVEDLPGSSSPTDMDWEKDERFKPFTSISRAANDVNPHRVMVDYYECYVDLDYEGDGIEELYRIVMAGRTILEVEKVKRKPFAFFVPLPTPHTPFGENFGKFIIPTQNARSVLIRGILDHTIITNNPRMLVLNGTLVNPTELQDNRLGGLVNVRRMDGLAPIPQSQLNPFVFQTIQLLDDDKEETTGISKLSQGLNKDAISKQNSQGMVEGLINASMTRQKIVARQFGEFMKNLFLLIYDTALEHMDEQEFVEVNGAWTPVDPRLWEERKEVTVDLSLSPSEAVQEAQKFTLIDQYLSADPRLADQYGPAQRYQIQKRMLQKMGIVDVEAVLLPPEKVEPKEPDPAAVLQLQMLQAQVAELQARTQAQQIKNALDARKIDGKINVDMAKLELDTIKTMHDMDMDKQEMQMARAVPDKSAVIAPDS</sequence>
<protein>
    <recommendedName>
        <fullName evidence="2">Portal protein</fullName>
    </recommendedName>
</protein>
<proteinExistence type="predicted"/>